<protein>
    <recommendedName>
        <fullName evidence="4">MAPK-interacting and spindle-stabilizing protein-like</fullName>
    </recommendedName>
    <alternativeName>
        <fullName evidence="5">Mitogen-activated protein kinase 1-interacting protein 1-like</fullName>
    </alternativeName>
</protein>
<feature type="compositionally biased region" description="Pro residues" evidence="6">
    <location>
        <begin position="64"/>
        <end position="79"/>
    </location>
</feature>
<dbReference type="Proteomes" id="UP000645828">
    <property type="component" value="Unassembled WGS sequence"/>
</dbReference>
<organism evidence="7 8">
    <name type="scientific">Nyctereutes procyonoides</name>
    <name type="common">Raccoon dog</name>
    <name type="synonym">Canis procyonoides</name>
    <dbReference type="NCBI Taxonomy" id="34880"/>
    <lineage>
        <taxon>Eukaryota</taxon>
        <taxon>Metazoa</taxon>
        <taxon>Chordata</taxon>
        <taxon>Craniata</taxon>
        <taxon>Vertebrata</taxon>
        <taxon>Euteleostomi</taxon>
        <taxon>Mammalia</taxon>
        <taxon>Eutheria</taxon>
        <taxon>Laurasiatheria</taxon>
        <taxon>Carnivora</taxon>
        <taxon>Caniformia</taxon>
        <taxon>Canidae</taxon>
        <taxon>Nyctereutes</taxon>
    </lineage>
</organism>
<gene>
    <name evidence="7" type="ORF">NYPRO_LOCUS6656</name>
</gene>
<evidence type="ECO:0000313" key="7">
    <source>
        <dbReference type="EMBL" id="CAD7673861.1"/>
    </source>
</evidence>
<keyword evidence="3" id="KW-0007">Acetylation</keyword>
<comment type="similarity">
    <text evidence="1">Belongs to the MISS family.</text>
</comment>
<sequence>MRSLQRRVEPGKSSKASKTIWCAHRSSCWWSFGPWGAMSYGPWVPRRGGQYTIPNMPYPSPGPYPMPPPQAPGAVPPVPRGTVPPGSWRPPAPYPAPAGSYPMPGLYLTPNNPFQVTSGPFGAAPMHGGPH</sequence>
<reference evidence="7" key="1">
    <citation type="submission" date="2020-12" db="EMBL/GenBank/DDBJ databases">
        <authorList>
            <consortium name="Molecular Ecology Group"/>
        </authorList>
    </citation>
    <scope>NUCLEOTIDE SEQUENCE</scope>
    <source>
        <strain evidence="7">TBG_1078</strain>
    </source>
</reference>
<dbReference type="Pfam" id="PF15822">
    <property type="entry name" value="MISS"/>
    <property type="match status" value="1"/>
</dbReference>
<evidence type="ECO:0000256" key="5">
    <source>
        <dbReference type="ARBA" id="ARBA00041549"/>
    </source>
</evidence>
<dbReference type="InterPro" id="IPR031653">
    <property type="entry name" value="MISS"/>
</dbReference>
<dbReference type="AlphaFoldDB" id="A0A811Y8J5"/>
<dbReference type="PANTHER" id="PTHR35973:SF1">
    <property type="entry name" value="MAPK-INTERACTING AND SPINDLE-STABILIZING PROTEIN-LIKE"/>
    <property type="match status" value="1"/>
</dbReference>
<name>A0A811Y8J5_NYCPR</name>
<evidence type="ECO:0000256" key="2">
    <source>
        <dbReference type="ARBA" id="ARBA00022553"/>
    </source>
</evidence>
<dbReference type="PANTHER" id="PTHR35973">
    <property type="entry name" value="MAPK-INTERACTING AND SPINDLE-STABILIZING PROTEIN-LIKE"/>
    <property type="match status" value="1"/>
</dbReference>
<comment type="caution">
    <text evidence="7">The sequence shown here is derived from an EMBL/GenBank/DDBJ whole genome shotgun (WGS) entry which is preliminary data.</text>
</comment>
<keyword evidence="8" id="KW-1185">Reference proteome</keyword>
<evidence type="ECO:0000256" key="1">
    <source>
        <dbReference type="ARBA" id="ARBA00007272"/>
    </source>
</evidence>
<keyword evidence="2" id="KW-0597">Phosphoprotein</keyword>
<proteinExistence type="inferred from homology"/>
<evidence type="ECO:0000256" key="6">
    <source>
        <dbReference type="SAM" id="MobiDB-lite"/>
    </source>
</evidence>
<evidence type="ECO:0000256" key="4">
    <source>
        <dbReference type="ARBA" id="ARBA00040440"/>
    </source>
</evidence>
<dbReference type="EMBL" id="CAJHUB010000672">
    <property type="protein sequence ID" value="CAD7673861.1"/>
    <property type="molecule type" value="Genomic_DNA"/>
</dbReference>
<feature type="region of interest" description="Disordered" evidence="6">
    <location>
        <begin position="64"/>
        <end position="91"/>
    </location>
</feature>
<evidence type="ECO:0000256" key="3">
    <source>
        <dbReference type="ARBA" id="ARBA00022990"/>
    </source>
</evidence>
<evidence type="ECO:0000313" key="8">
    <source>
        <dbReference type="Proteomes" id="UP000645828"/>
    </source>
</evidence>
<accession>A0A811Y8J5</accession>